<dbReference type="RefSeq" id="WP_284349870.1">
    <property type="nucleotide sequence ID" value="NZ_BRXS01000003.1"/>
</dbReference>
<dbReference type="EMBL" id="BRXS01000003">
    <property type="protein sequence ID" value="GLC25415.1"/>
    <property type="molecule type" value="Genomic_DNA"/>
</dbReference>
<name>A0AA37Q2K2_9BACT</name>
<evidence type="ECO:0000313" key="3">
    <source>
        <dbReference type="Proteomes" id="UP001161325"/>
    </source>
</evidence>
<proteinExistence type="predicted"/>
<feature type="compositionally biased region" description="Low complexity" evidence="1">
    <location>
        <begin position="22"/>
        <end position="32"/>
    </location>
</feature>
<organism evidence="2 3">
    <name type="scientific">Roseisolibacter agri</name>
    <dbReference type="NCBI Taxonomy" id="2014610"/>
    <lineage>
        <taxon>Bacteria</taxon>
        <taxon>Pseudomonadati</taxon>
        <taxon>Gemmatimonadota</taxon>
        <taxon>Gemmatimonadia</taxon>
        <taxon>Gemmatimonadales</taxon>
        <taxon>Gemmatimonadaceae</taxon>
        <taxon>Roseisolibacter</taxon>
    </lineage>
</organism>
<evidence type="ECO:0000256" key="1">
    <source>
        <dbReference type="SAM" id="MobiDB-lite"/>
    </source>
</evidence>
<gene>
    <name evidence="2" type="ORF">rosag_19280</name>
</gene>
<accession>A0AA37Q2K2</accession>
<reference evidence="2" key="1">
    <citation type="submission" date="2022-08" db="EMBL/GenBank/DDBJ databases">
        <title>Draft genome sequencing of Roseisolibacter agri AW1220.</title>
        <authorList>
            <person name="Tobiishi Y."/>
            <person name="Tonouchi A."/>
        </authorList>
    </citation>
    <scope>NUCLEOTIDE SEQUENCE</scope>
    <source>
        <strain evidence="2">AW1220</strain>
    </source>
</reference>
<dbReference type="AlphaFoldDB" id="A0AA37Q2K2"/>
<evidence type="ECO:0000313" key="2">
    <source>
        <dbReference type="EMBL" id="GLC25415.1"/>
    </source>
</evidence>
<feature type="region of interest" description="Disordered" evidence="1">
    <location>
        <begin position="1"/>
        <end position="44"/>
    </location>
</feature>
<keyword evidence="3" id="KW-1185">Reference proteome</keyword>
<protein>
    <submittedName>
        <fullName evidence="2">Uncharacterized protein</fullName>
    </submittedName>
</protein>
<comment type="caution">
    <text evidence="2">The sequence shown here is derived from an EMBL/GenBank/DDBJ whole genome shotgun (WGS) entry which is preliminary data.</text>
</comment>
<dbReference type="Proteomes" id="UP001161325">
    <property type="component" value="Unassembled WGS sequence"/>
</dbReference>
<sequence>MEESLTPVPDPSGALVPPGNRPPTTTTTALLPSPEPGPRRLPPAERSRWQRLLASTKALVNAVLDLTDDAVDRVAETVGLRRGPTP</sequence>